<evidence type="ECO:0000313" key="9">
    <source>
        <dbReference type="EMBL" id="XBH07002.1"/>
    </source>
</evidence>
<dbReference type="GO" id="GO:0005886">
    <property type="term" value="C:plasma membrane"/>
    <property type="evidence" value="ECO:0007669"/>
    <property type="project" value="UniProtKB-SubCell"/>
</dbReference>
<evidence type="ECO:0000256" key="6">
    <source>
        <dbReference type="ARBA" id="ARBA00023136"/>
    </source>
</evidence>
<dbReference type="RefSeq" id="WP_406699847.1">
    <property type="nucleotide sequence ID" value="NZ_CP155447.1"/>
</dbReference>
<dbReference type="EMBL" id="CP155447">
    <property type="protein sequence ID" value="XBH07002.1"/>
    <property type="molecule type" value="Genomic_DNA"/>
</dbReference>
<evidence type="ECO:0000256" key="5">
    <source>
        <dbReference type="ARBA" id="ARBA00022989"/>
    </source>
</evidence>
<evidence type="ECO:0000256" key="2">
    <source>
        <dbReference type="ARBA" id="ARBA00005811"/>
    </source>
</evidence>
<dbReference type="Pfam" id="PF02472">
    <property type="entry name" value="ExbD"/>
    <property type="match status" value="1"/>
</dbReference>
<keyword evidence="7" id="KW-0813">Transport</keyword>
<accession>A0AAU7CPF3</accession>
<feature type="transmembrane region" description="Helical" evidence="8">
    <location>
        <begin position="12"/>
        <end position="32"/>
    </location>
</feature>
<evidence type="ECO:0000256" key="4">
    <source>
        <dbReference type="ARBA" id="ARBA00022692"/>
    </source>
</evidence>
<comment type="subcellular location">
    <subcellularLocation>
        <location evidence="1">Cell membrane</location>
        <topology evidence="1">Single-pass membrane protein</topology>
    </subcellularLocation>
    <subcellularLocation>
        <location evidence="7">Cell membrane</location>
        <topology evidence="7">Single-pass type II membrane protein</topology>
    </subcellularLocation>
</comment>
<protein>
    <submittedName>
        <fullName evidence="9">Biopolymer transporter ExbD</fullName>
    </submittedName>
</protein>
<keyword evidence="5 8" id="KW-1133">Transmembrane helix</keyword>
<keyword evidence="3" id="KW-1003">Cell membrane</keyword>
<evidence type="ECO:0000256" key="3">
    <source>
        <dbReference type="ARBA" id="ARBA00022475"/>
    </source>
</evidence>
<sequence>MSSEMSAEPNLTPLLDVVFQLITFFMLVINFGDQNYDQRVRLPVAGSARPLDDSAQAVNEDRLVLNVDQQGRLIMTGVVLTQQKALEEIKHQADLVKLNLKSAGIKLNATKDLPTTIILRADRDTDFSSLYRLITACQANGFRKFALKAMNAG</sequence>
<keyword evidence="6 8" id="KW-0472">Membrane</keyword>
<keyword evidence="4 7" id="KW-0812">Transmembrane</keyword>
<dbReference type="GO" id="GO:0015031">
    <property type="term" value="P:protein transport"/>
    <property type="evidence" value="ECO:0007669"/>
    <property type="project" value="UniProtKB-KW"/>
</dbReference>
<dbReference type="InterPro" id="IPR003400">
    <property type="entry name" value="ExbD"/>
</dbReference>
<gene>
    <name evidence="9" type="ORF">V5E97_13460</name>
</gene>
<evidence type="ECO:0000256" key="8">
    <source>
        <dbReference type="SAM" id="Phobius"/>
    </source>
</evidence>
<dbReference type="PANTHER" id="PTHR30558">
    <property type="entry name" value="EXBD MEMBRANE COMPONENT OF PMF-DRIVEN MACROMOLECULE IMPORT SYSTEM"/>
    <property type="match status" value="1"/>
</dbReference>
<proteinExistence type="inferred from homology"/>
<organism evidence="9">
    <name type="scientific">Singulisphaera sp. Ch08</name>
    <dbReference type="NCBI Taxonomy" id="3120278"/>
    <lineage>
        <taxon>Bacteria</taxon>
        <taxon>Pseudomonadati</taxon>
        <taxon>Planctomycetota</taxon>
        <taxon>Planctomycetia</taxon>
        <taxon>Isosphaerales</taxon>
        <taxon>Isosphaeraceae</taxon>
        <taxon>Singulisphaera</taxon>
    </lineage>
</organism>
<keyword evidence="7" id="KW-0653">Protein transport</keyword>
<comment type="similarity">
    <text evidence="2 7">Belongs to the ExbD/TolR family.</text>
</comment>
<dbReference type="GO" id="GO:0022857">
    <property type="term" value="F:transmembrane transporter activity"/>
    <property type="evidence" value="ECO:0007669"/>
    <property type="project" value="InterPro"/>
</dbReference>
<evidence type="ECO:0000256" key="7">
    <source>
        <dbReference type="RuleBase" id="RU003879"/>
    </source>
</evidence>
<name>A0AAU7CPF3_9BACT</name>
<dbReference type="PANTHER" id="PTHR30558:SF3">
    <property type="entry name" value="BIOPOLYMER TRANSPORT PROTEIN EXBD-RELATED"/>
    <property type="match status" value="1"/>
</dbReference>
<reference evidence="9" key="1">
    <citation type="submission" date="2024-05" db="EMBL/GenBank/DDBJ databases">
        <title>Planctomycetes of the genus Singulisphaera possess chitinolytic capabilities.</title>
        <authorList>
            <person name="Ivanova A."/>
        </authorList>
    </citation>
    <scope>NUCLEOTIDE SEQUENCE</scope>
    <source>
        <strain evidence="9">Ch08T</strain>
    </source>
</reference>
<evidence type="ECO:0000256" key="1">
    <source>
        <dbReference type="ARBA" id="ARBA00004162"/>
    </source>
</evidence>
<dbReference type="AlphaFoldDB" id="A0AAU7CPF3"/>